<reference evidence="7 8" key="1">
    <citation type="journal article" date="2018" name="Int. J. Syst. Evol. Microbiol.">
        <title>Whole-genome-based revisit of Photorhabdus phylogeny: proposal for the elevation of most Photorhabdus subspecies to the species level and description of one novel species Photorhabdus bodei sp. nov., and one novel subspecies Photorhabdus laumondii subsp. clarkei subsp. nov.</title>
        <authorList>
            <person name="Machado R.A.R."/>
            <person name="Wuthrich D."/>
            <person name="Kuhnert P."/>
            <person name="Arce C.C.M."/>
            <person name="Thonen L."/>
            <person name="Ruiz C."/>
            <person name="Zhang X."/>
            <person name="Robert C.A.M."/>
            <person name="Karimi J."/>
            <person name="Kamali S."/>
            <person name="Ma J."/>
            <person name="Bruggmann R."/>
            <person name="Erb M."/>
        </authorList>
    </citation>
    <scope>NUCLEOTIDE SEQUENCE [LARGE SCALE GENOMIC DNA]</scope>
    <source>
        <strain evidence="7 8">LJ24-63</strain>
    </source>
</reference>
<dbReference type="AlphaFoldDB" id="A0A329XF85"/>
<evidence type="ECO:0000256" key="5">
    <source>
        <dbReference type="ARBA" id="ARBA00022840"/>
    </source>
</evidence>
<dbReference type="GO" id="GO:0005524">
    <property type="term" value="F:ATP binding"/>
    <property type="evidence" value="ECO:0007669"/>
    <property type="project" value="UniProtKB-KW"/>
</dbReference>
<dbReference type="Proteomes" id="UP000250919">
    <property type="component" value="Unassembled WGS sequence"/>
</dbReference>
<feature type="domain" description="AMP-dependent synthetase/ligase" evidence="6">
    <location>
        <begin position="16"/>
        <end position="326"/>
    </location>
</feature>
<dbReference type="NCBIfam" id="TIGR01923">
    <property type="entry name" value="menE"/>
    <property type="match status" value="1"/>
</dbReference>
<dbReference type="InterPro" id="IPR000873">
    <property type="entry name" value="AMP-dep_synth/lig_dom"/>
</dbReference>
<comment type="caution">
    <text evidence="7">The sequence shown here is derived from an EMBL/GenBank/DDBJ whole genome shotgun (WGS) entry which is preliminary data.</text>
</comment>
<dbReference type="RefSeq" id="WP_112894056.1">
    <property type="nucleotide sequence ID" value="NZ_CAWNYH010000002.1"/>
</dbReference>
<keyword evidence="5" id="KW-0067">ATP-binding</keyword>
<dbReference type="PANTHER" id="PTHR43201">
    <property type="entry name" value="ACYL-COA SYNTHETASE"/>
    <property type="match status" value="1"/>
</dbReference>
<dbReference type="Gene3D" id="3.30.300.30">
    <property type="match status" value="1"/>
</dbReference>
<accession>A0A329XF85</accession>
<dbReference type="GO" id="GO:0009234">
    <property type="term" value="P:menaquinone biosynthetic process"/>
    <property type="evidence" value="ECO:0007669"/>
    <property type="project" value="UniProtKB-KW"/>
</dbReference>
<dbReference type="EMBL" id="NSCM01000002">
    <property type="protein sequence ID" value="RAX14102.1"/>
    <property type="molecule type" value="Genomic_DNA"/>
</dbReference>
<keyword evidence="4" id="KW-0547">Nucleotide-binding</keyword>
<protein>
    <submittedName>
        <fullName evidence="7">O-succinylbenzoate--CoA ligase</fullName>
    </submittedName>
</protein>
<dbReference type="CDD" id="cd17630">
    <property type="entry name" value="OSB_MenE-like"/>
    <property type="match status" value="1"/>
</dbReference>
<dbReference type="GO" id="GO:0008756">
    <property type="term" value="F:o-succinylbenzoate-CoA ligase activity"/>
    <property type="evidence" value="ECO:0007669"/>
    <property type="project" value="InterPro"/>
</dbReference>
<evidence type="ECO:0000256" key="2">
    <source>
        <dbReference type="ARBA" id="ARBA00022428"/>
    </source>
</evidence>
<sequence>MAQLDSFTQWPWCYWAAFSPENIAVKLRNRSLTWHQLIISLDTIAANFRQQGIVEGSGVMLRGKNSEEMLFCYLAALQCGARVLPLNPQLPEMLLAKLLPHLNIDFVADFCGDNLLVINAKSLDWQSEPLNSDDNSVAWDAMRPASMILTSGSSGLPKAAVHSIHAHLSSARDVLSVMNFQQQDSWLLSLPLFHVSGQGIIWRWLMKGASLVLKNINPLERALADCTHASLVPTQLWRLLEQSQNQPPNLKEVLLGGAMIPVELTQRAERQGIRCWCSYGLTELASTVCVKRADELPGVGNPLPGKEVRLIKEEIQIRSDSLACGYWLDGKLQPLVDRDGWFHTRDRGVIQQGELRILGRMDNQFFSGGEGIQPEEIERMINTYPQVEQSFAVPVPDPEFGYRPVVVIDSNSPEIIDLLPEWLVDKLAAFQRPTAYYLLPQQFKNDGIKISRQQIKKWVLDLSDCS</sequence>
<dbReference type="InterPro" id="IPR042099">
    <property type="entry name" value="ANL_N_sf"/>
</dbReference>
<evidence type="ECO:0000259" key="6">
    <source>
        <dbReference type="Pfam" id="PF00501"/>
    </source>
</evidence>
<dbReference type="PANTHER" id="PTHR43201:SF5">
    <property type="entry name" value="MEDIUM-CHAIN ACYL-COA LIGASE ACSF2, MITOCHONDRIAL"/>
    <property type="match status" value="1"/>
</dbReference>
<name>A0A329XF85_9GAMM</name>
<evidence type="ECO:0000256" key="1">
    <source>
        <dbReference type="ARBA" id="ARBA00006432"/>
    </source>
</evidence>
<dbReference type="InterPro" id="IPR010192">
    <property type="entry name" value="MenE"/>
</dbReference>
<evidence type="ECO:0000256" key="3">
    <source>
        <dbReference type="ARBA" id="ARBA00022598"/>
    </source>
</evidence>
<keyword evidence="3 7" id="KW-0436">Ligase</keyword>
<dbReference type="InterPro" id="IPR020845">
    <property type="entry name" value="AMP-binding_CS"/>
</dbReference>
<dbReference type="Gene3D" id="3.40.50.12780">
    <property type="entry name" value="N-terminal domain of ligase-like"/>
    <property type="match status" value="1"/>
</dbReference>
<proteinExistence type="inferred from homology"/>
<evidence type="ECO:0000256" key="4">
    <source>
        <dbReference type="ARBA" id="ARBA00022741"/>
    </source>
</evidence>
<dbReference type="PROSITE" id="PS00455">
    <property type="entry name" value="AMP_BINDING"/>
    <property type="match status" value="1"/>
</dbReference>
<dbReference type="GO" id="GO:0031956">
    <property type="term" value="F:medium-chain fatty acid-CoA ligase activity"/>
    <property type="evidence" value="ECO:0007669"/>
    <property type="project" value="TreeGrafter"/>
</dbReference>
<comment type="similarity">
    <text evidence="1">Belongs to the ATP-dependent AMP-binding enzyme family.</text>
</comment>
<organism evidence="7 8">
    <name type="scientific">Photorhabdus bodei</name>
    <dbReference type="NCBI Taxonomy" id="2029681"/>
    <lineage>
        <taxon>Bacteria</taxon>
        <taxon>Pseudomonadati</taxon>
        <taxon>Pseudomonadota</taxon>
        <taxon>Gammaproteobacteria</taxon>
        <taxon>Enterobacterales</taxon>
        <taxon>Morganellaceae</taxon>
        <taxon>Photorhabdus</taxon>
    </lineage>
</organism>
<dbReference type="NCBIfam" id="NF006539">
    <property type="entry name" value="PRK09029.1"/>
    <property type="match status" value="1"/>
</dbReference>
<keyword evidence="2" id="KW-0474">Menaquinone biosynthesis</keyword>
<gene>
    <name evidence="7" type="ORF">CKY02_02115</name>
</gene>
<dbReference type="InterPro" id="IPR045851">
    <property type="entry name" value="AMP-bd_C_sf"/>
</dbReference>
<dbReference type="SUPFAM" id="SSF56801">
    <property type="entry name" value="Acetyl-CoA synthetase-like"/>
    <property type="match status" value="1"/>
</dbReference>
<dbReference type="Pfam" id="PF00501">
    <property type="entry name" value="AMP-binding"/>
    <property type="match status" value="1"/>
</dbReference>
<evidence type="ECO:0000313" key="8">
    <source>
        <dbReference type="Proteomes" id="UP000250919"/>
    </source>
</evidence>
<dbReference type="GO" id="GO:0006631">
    <property type="term" value="P:fatty acid metabolic process"/>
    <property type="evidence" value="ECO:0007669"/>
    <property type="project" value="TreeGrafter"/>
</dbReference>
<evidence type="ECO:0000313" key="7">
    <source>
        <dbReference type="EMBL" id="RAX14102.1"/>
    </source>
</evidence>
<dbReference type="GeneID" id="88804715"/>